<dbReference type="Proteomes" id="UP000075502">
    <property type="component" value="Unassembled WGS sequence"/>
</dbReference>
<evidence type="ECO:0008006" key="3">
    <source>
        <dbReference type="Google" id="ProtNLM"/>
    </source>
</evidence>
<dbReference type="AlphaFoldDB" id="A0A150U1N2"/>
<proteinExistence type="predicted"/>
<sequence>MSLSAAGAALQGHDYQHLFAWYHALRMLNPAEDVVGVEIEAKNAGNVDDVVVRRRAAADEHYQVKYSVDGRRPIDLAWWVTPATSRGKSPLQATRAASGWRACRAASAGAAM</sequence>
<name>A0A150U1N2_SORCE</name>
<evidence type="ECO:0000313" key="2">
    <source>
        <dbReference type="Proteomes" id="UP000075502"/>
    </source>
</evidence>
<accession>A0A150U1N2</accession>
<protein>
    <recommendedName>
        <fullName evidence="3">DUF4143 domain-containing protein</fullName>
    </recommendedName>
</protein>
<gene>
    <name evidence="1" type="ORF">BE21_58750</name>
</gene>
<dbReference type="EMBL" id="JEME01000196">
    <property type="protein sequence ID" value="KYG10851.1"/>
    <property type="molecule type" value="Genomic_DNA"/>
</dbReference>
<evidence type="ECO:0000313" key="1">
    <source>
        <dbReference type="EMBL" id="KYG10851.1"/>
    </source>
</evidence>
<organism evidence="1 2">
    <name type="scientific">Sorangium cellulosum</name>
    <name type="common">Polyangium cellulosum</name>
    <dbReference type="NCBI Taxonomy" id="56"/>
    <lineage>
        <taxon>Bacteria</taxon>
        <taxon>Pseudomonadati</taxon>
        <taxon>Myxococcota</taxon>
        <taxon>Polyangia</taxon>
        <taxon>Polyangiales</taxon>
        <taxon>Polyangiaceae</taxon>
        <taxon>Sorangium</taxon>
    </lineage>
</organism>
<comment type="caution">
    <text evidence="1">The sequence shown here is derived from an EMBL/GenBank/DDBJ whole genome shotgun (WGS) entry which is preliminary data.</text>
</comment>
<reference evidence="1 2" key="1">
    <citation type="submission" date="2014-02" db="EMBL/GenBank/DDBJ databases">
        <title>The small core and large imbalanced accessory genome model reveals a collaborative survival strategy of Sorangium cellulosum strains in nature.</title>
        <authorList>
            <person name="Han K."/>
            <person name="Peng R."/>
            <person name="Blom J."/>
            <person name="Li Y.-Z."/>
        </authorList>
    </citation>
    <scope>NUCLEOTIDE SEQUENCE [LARGE SCALE GENOMIC DNA]</scope>
    <source>
        <strain evidence="1 2">So0007-03</strain>
    </source>
</reference>